<accession>A0ABV8PGI9</accession>
<dbReference type="NCBIfam" id="NF040506">
    <property type="entry name" value="PG0870_Nterm"/>
    <property type="match status" value="1"/>
</dbReference>
<protein>
    <submittedName>
        <fullName evidence="4">DUF6965 family protein</fullName>
    </submittedName>
</protein>
<dbReference type="Proteomes" id="UP001595789">
    <property type="component" value="Unassembled WGS sequence"/>
</dbReference>
<feature type="domain" description="DUF6965" evidence="3">
    <location>
        <begin position="396"/>
        <end position="451"/>
    </location>
</feature>
<keyword evidence="5" id="KW-1185">Reference proteome</keyword>
<comment type="caution">
    <text evidence="4">The sequence shown here is derived from an EMBL/GenBank/DDBJ whole genome shotgun (WGS) entry which is preliminary data.</text>
</comment>
<feature type="domain" description="DUF6371" evidence="1">
    <location>
        <begin position="107"/>
        <end position="259"/>
    </location>
</feature>
<evidence type="ECO:0000313" key="5">
    <source>
        <dbReference type="Proteomes" id="UP001595789"/>
    </source>
</evidence>
<evidence type="ECO:0000259" key="1">
    <source>
        <dbReference type="Pfam" id="PF19898"/>
    </source>
</evidence>
<dbReference type="RefSeq" id="WP_378988705.1">
    <property type="nucleotide sequence ID" value="NZ_JBHSBW010000016.1"/>
</dbReference>
<dbReference type="Pfam" id="PF22292">
    <property type="entry name" value="DUF6965"/>
    <property type="match status" value="1"/>
</dbReference>
<dbReference type="Pfam" id="PF19898">
    <property type="entry name" value="DUF6371"/>
    <property type="match status" value="1"/>
</dbReference>
<dbReference type="Pfam" id="PF21957">
    <property type="entry name" value="Zn_ribbon_16"/>
    <property type="match status" value="1"/>
</dbReference>
<organism evidence="4 5">
    <name type="scientific">Pedobacter lithocola</name>
    <dbReference type="NCBI Taxonomy" id="1908239"/>
    <lineage>
        <taxon>Bacteria</taxon>
        <taxon>Pseudomonadati</taxon>
        <taxon>Bacteroidota</taxon>
        <taxon>Sphingobacteriia</taxon>
        <taxon>Sphingobacteriales</taxon>
        <taxon>Sphingobacteriaceae</taxon>
        <taxon>Pedobacter</taxon>
    </lineage>
</organism>
<dbReference type="EMBL" id="JBHSBW010000016">
    <property type="protein sequence ID" value="MFC4213471.1"/>
    <property type="molecule type" value="Genomic_DNA"/>
</dbReference>
<evidence type="ECO:0000259" key="2">
    <source>
        <dbReference type="Pfam" id="PF21957"/>
    </source>
</evidence>
<evidence type="ECO:0000259" key="3">
    <source>
        <dbReference type="Pfam" id="PF22292"/>
    </source>
</evidence>
<dbReference type="InterPro" id="IPR047731">
    <property type="entry name" value="Zinc_ribbon_put"/>
</dbReference>
<dbReference type="InterPro" id="IPR054238">
    <property type="entry name" value="DUF6965"/>
</dbReference>
<gene>
    <name evidence="4" type="ORF">ACFOWA_19920</name>
</gene>
<feature type="domain" description="Zinc beta-ribbon finger putative" evidence="2">
    <location>
        <begin position="4"/>
        <end position="68"/>
    </location>
</feature>
<sequence length="453" mass="50968">MTTHRYILQPYKGMSSRHVCPECRQKGKFARYIDTEKNIELGTSVGKCERSDRCGFHYRPKNFFADNGIVPDHNTDVASVSVPQPVIPTSYIDTKLLSQTMANYEHNNFIIFLNTLFDSQTVSNLIEKFKIGTSKHWPGSTVFWQVDISGKVRTGKIMQYDLITGKRNKVPFDRIQWVHKVTNAVDFNLKQCLFGEHQLANNNLPIAVVESEKTAIIATGYLPQFTWVASGNKNGLSIDKCNALKANCNGRAVILYPDLNAFKEWNEKAKLYNFKMSDLLEKKATPQERENGLDLADYLIRFKVSDFITPIPAPAPASPIPLPVPEKPIELPVIIEEPIENTFQNESLFDLANAQPTKVTNENPIYVSPGYADFNNPSPAADIDQPKQKLWDIPSFEGLIIPQTLRLDAGSAINDVDACISSHIEIVTANNGKRACRPYLTRLEKIHSLITQN</sequence>
<name>A0ABV8PGI9_9SPHI</name>
<evidence type="ECO:0000313" key="4">
    <source>
        <dbReference type="EMBL" id="MFC4213471.1"/>
    </source>
</evidence>
<dbReference type="InterPro" id="IPR045951">
    <property type="entry name" value="DUF6371"/>
</dbReference>
<reference evidence="5" key="1">
    <citation type="journal article" date="2019" name="Int. J. Syst. Evol. Microbiol.">
        <title>The Global Catalogue of Microorganisms (GCM) 10K type strain sequencing project: providing services to taxonomists for standard genome sequencing and annotation.</title>
        <authorList>
            <consortium name="The Broad Institute Genomics Platform"/>
            <consortium name="The Broad Institute Genome Sequencing Center for Infectious Disease"/>
            <person name="Wu L."/>
            <person name="Ma J."/>
        </authorList>
    </citation>
    <scope>NUCLEOTIDE SEQUENCE [LARGE SCALE GENOMIC DNA]</scope>
    <source>
        <strain evidence="5">CCM 8691</strain>
    </source>
</reference>
<proteinExistence type="predicted"/>